<evidence type="ECO:0000256" key="11">
    <source>
        <dbReference type="ARBA" id="ARBA00023136"/>
    </source>
</evidence>
<dbReference type="InterPro" id="IPR011577">
    <property type="entry name" value="Cyt_b561_bac/Ni-Hgenase"/>
</dbReference>
<keyword evidence="16" id="KW-1185">Reference proteome</keyword>
<feature type="transmembrane region" description="Helical" evidence="13">
    <location>
        <begin position="145"/>
        <end position="165"/>
    </location>
</feature>
<keyword evidence="11 13" id="KW-0472">Membrane</keyword>
<name>A0A1Y0E9V5_9RHOB</name>
<evidence type="ECO:0000259" key="14">
    <source>
        <dbReference type="Pfam" id="PF01292"/>
    </source>
</evidence>
<evidence type="ECO:0000256" key="13">
    <source>
        <dbReference type="SAM" id="Phobius"/>
    </source>
</evidence>
<feature type="transmembrane region" description="Helical" evidence="13">
    <location>
        <begin position="43"/>
        <end position="64"/>
    </location>
</feature>
<dbReference type="EMBL" id="CP021431">
    <property type="protein sequence ID" value="ARU00386.1"/>
    <property type="molecule type" value="Genomic_DNA"/>
</dbReference>
<comment type="subcellular location">
    <subcellularLocation>
        <location evidence="2">Cell membrane</location>
        <topology evidence="2">Multi-pass membrane protein</topology>
    </subcellularLocation>
</comment>
<evidence type="ECO:0000256" key="12">
    <source>
        <dbReference type="ARBA" id="ARBA00037975"/>
    </source>
</evidence>
<dbReference type="GO" id="GO:0009055">
    <property type="term" value="F:electron transfer activity"/>
    <property type="evidence" value="ECO:0007669"/>
    <property type="project" value="InterPro"/>
</dbReference>
<keyword evidence="3" id="KW-0813">Transport</keyword>
<evidence type="ECO:0000313" key="15">
    <source>
        <dbReference type="EMBL" id="ARU00386.1"/>
    </source>
</evidence>
<evidence type="ECO:0000256" key="10">
    <source>
        <dbReference type="ARBA" id="ARBA00023004"/>
    </source>
</evidence>
<dbReference type="GO" id="GO:0005886">
    <property type="term" value="C:plasma membrane"/>
    <property type="evidence" value="ECO:0007669"/>
    <property type="project" value="UniProtKB-SubCell"/>
</dbReference>
<evidence type="ECO:0000256" key="4">
    <source>
        <dbReference type="ARBA" id="ARBA00022475"/>
    </source>
</evidence>
<keyword evidence="4" id="KW-1003">Cell membrane</keyword>
<dbReference type="Pfam" id="PF01292">
    <property type="entry name" value="Ni_hydr_CYTB"/>
    <property type="match status" value="1"/>
</dbReference>
<comment type="similarity">
    <text evidence="12">Belongs to the cytochrome b561 family.</text>
</comment>
<keyword evidence="6 13" id="KW-0812">Transmembrane</keyword>
<dbReference type="InterPro" id="IPR016174">
    <property type="entry name" value="Di-haem_cyt_TM"/>
</dbReference>
<evidence type="ECO:0000256" key="5">
    <source>
        <dbReference type="ARBA" id="ARBA00022617"/>
    </source>
</evidence>
<evidence type="ECO:0000256" key="7">
    <source>
        <dbReference type="ARBA" id="ARBA00022723"/>
    </source>
</evidence>
<evidence type="ECO:0000313" key="16">
    <source>
        <dbReference type="Proteomes" id="UP000195273"/>
    </source>
</evidence>
<dbReference type="KEGG" id="lvs:LOKVESSMR4R_01058"/>
<keyword evidence="9 13" id="KW-1133">Transmembrane helix</keyword>
<dbReference type="PANTHER" id="PTHR30529:SF6">
    <property type="entry name" value="BLL0291 PROTEIN"/>
    <property type="match status" value="1"/>
</dbReference>
<proteinExistence type="inferred from homology"/>
<gene>
    <name evidence="15" type="ORF">LOKVESSMR4R_01058</name>
</gene>
<comment type="cofactor">
    <cofactor evidence="1">
        <name>heme b</name>
        <dbReference type="ChEBI" id="CHEBI:60344"/>
    </cofactor>
</comment>
<evidence type="ECO:0000256" key="9">
    <source>
        <dbReference type="ARBA" id="ARBA00022989"/>
    </source>
</evidence>
<dbReference type="RefSeq" id="WP_087206613.1">
    <property type="nucleotide sequence ID" value="NZ_CP021431.1"/>
</dbReference>
<reference evidence="15 16" key="1">
    <citation type="submission" date="2017-05" db="EMBL/GenBank/DDBJ databases">
        <title>Genome Sequence of Loktanella vestfoldensis Strain SMR4r Isolated from a Culture of the Diatom Skeletonema marinoi.</title>
        <authorList>
            <person name="Topel M."/>
            <person name="Pinder M.I.M."/>
            <person name="Johansson O.N."/>
            <person name="Kourtchenko O."/>
            <person name="Godhe A."/>
            <person name="Clarke A.K."/>
        </authorList>
    </citation>
    <scope>NUCLEOTIDE SEQUENCE [LARGE SCALE GENOMIC DNA]</scope>
    <source>
        <strain evidence="15 16">SMR4r</strain>
    </source>
</reference>
<dbReference type="SUPFAM" id="SSF81342">
    <property type="entry name" value="Transmembrane di-heme cytochromes"/>
    <property type="match status" value="1"/>
</dbReference>
<organism evidence="15 16">
    <name type="scientific">Yoonia vestfoldensis</name>
    <dbReference type="NCBI Taxonomy" id="245188"/>
    <lineage>
        <taxon>Bacteria</taxon>
        <taxon>Pseudomonadati</taxon>
        <taxon>Pseudomonadota</taxon>
        <taxon>Alphaproteobacteria</taxon>
        <taxon>Rhodobacterales</taxon>
        <taxon>Paracoccaceae</taxon>
        <taxon>Yoonia</taxon>
    </lineage>
</organism>
<keyword evidence="8" id="KW-0249">Electron transport</keyword>
<dbReference type="GO" id="GO:0020037">
    <property type="term" value="F:heme binding"/>
    <property type="evidence" value="ECO:0007669"/>
    <property type="project" value="TreeGrafter"/>
</dbReference>
<evidence type="ECO:0000256" key="2">
    <source>
        <dbReference type="ARBA" id="ARBA00004651"/>
    </source>
</evidence>
<evidence type="ECO:0000256" key="1">
    <source>
        <dbReference type="ARBA" id="ARBA00001970"/>
    </source>
</evidence>
<feature type="transmembrane region" description="Helical" evidence="13">
    <location>
        <begin position="12"/>
        <end position="31"/>
    </location>
</feature>
<evidence type="ECO:0000256" key="6">
    <source>
        <dbReference type="ARBA" id="ARBA00022692"/>
    </source>
</evidence>
<dbReference type="PANTHER" id="PTHR30529">
    <property type="entry name" value="CYTOCHROME B561"/>
    <property type="match status" value="1"/>
</dbReference>
<dbReference type="GO" id="GO:0046872">
    <property type="term" value="F:metal ion binding"/>
    <property type="evidence" value="ECO:0007669"/>
    <property type="project" value="UniProtKB-KW"/>
</dbReference>
<keyword evidence="5" id="KW-0349">Heme</keyword>
<dbReference type="AlphaFoldDB" id="A0A1Y0E9V5"/>
<dbReference type="OrthoDB" id="8156287at2"/>
<dbReference type="Gene3D" id="1.20.950.20">
    <property type="entry name" value="Transmembrane di-heme cytochromes, Chain C"/>
    <property type="match status" value="1"/>
</dbReference>
<accession>A0A1Y0E9V5</accession>
<protein>
    <submittedName>
        <fullName evidence="15">Cytochrome b</fullName>
    </submittedName>
</protein>
<keyword evidence="10" id="KW-0408">Iron</keyword>
<feature type="transmembrane region" description="Helical" evidence="13">
    <location>
        <begin position="84"/>
        <end position="105"/>
    </location>
</feature>
<dbReference type="InterPro" id="IPR052168">
    <property type="entry name" value="Cytochrome_b561_oxidase"/>
</dbReference>
<dbReference type="GO" id="GO:0022904">
    <property type="term" value="P:respiratory electron transport chain"/>
    <property type="evidence" value="ECO:0007669"/>
    <property type="project" value="InterPro"/>
</dbReference>
<dbReference type="Proteomes" id="UP000195273">
    <property type="component" value="Chromosome"/>
</dbReference>
<evidence type="ECO:0000256" key="8">
    <source>
        <dbReference type="ARBA" id="ARBA00022982"/>
    </source>
</evidence>
<keyword evidence="7" id="KW-0479">Metal-binding</keyword>
<evidence type="ECO:0000256" key="3">
    <source>
        <dbReference type="ARBA" id="ARBA00022448"/>
    </source>
</evidence>
<sequence>MPQGYRLPARLLHWALAVAILAMLPVGGIMVSDGLDRATQNTLFILHKNLGVVILLLMIARLAYRAANPPSPLPAQMPGWQKTAARTTHILLYVMVFFMAITGYLRVTWGGFPIEGLDAIGLHPLLARNEPLAEIAKTLHFYGRFGLLALLALHIGAALHHAVILRDGVFGRIWPFWRA</sequence>
<feature type="domain" description="Cytochrome b561 bacterial/Ni-hydrogenase" evidence="14">
    <location>
        <begin position="5"/>
        <end position="175"/>
    </location>
</feature>
<dbReference type="STRING" id="1122181.GCA_000382265_02448"/>